<accession>I1HLH0</accession>
<dbReference type="InterPro" id="IPR001841">
    <property type="entry name" value="Znf_RING"/>
</dbReference>
<dbReference type="Gramene" id="KQK07338">
    <property type="protein sequence ID" value="KQK07338"/>
    <property type="gene ID" value="BRADI_2g34660v3"/>
</dbReference>
<dbReference type="STRING" id="15368.I1HLH0"/>
<dbReference type="EnsemblPlants" id="KQK07339">
    <property type="protein sequence ID" value="KQK07339"/>
    <property type="gene ID" value="BRADI_2g34660v3"/>
</dbReference>
<evidence type="ECO:0000256" key="9">
    <source>
        <dbReference type="SAM" id="MobiDB-lite"/>
    </source>
</evidence>
<reference evidence="12" key="3">
    <citation type="submission" date="2018-08" db="UniProtKB">
        <authorList>
            <consortium name="EnsemblPlants"/>
        </authorList>
    </citation>
    <scope>IDENTIFICATION</scope>
    <source>
        <strain evidence="12">cv. Bd21</strain>
    </source>
</reference>
<evidence type="ECO:0000256" key="8">
    <source>
        <dbReference type="PROSITE-ProRule" id="PRU00175"/>
    </source>
</evidence>
<dbReference type="EC" id="2.3.2.27" evidence="2"/>
<dbReference type="RefSeq" id="XP_010231671.1">
    <property type="nucleotide sequence ID" value="XM_010233369.3"/>
</dbReference>
<evidence type="ECO:0000256" key="7">
    <source>
        <dbReference type="ARBA" id="ARBA00022833"/>
    </source>
</evidence>
<dbReference type="SUPFAM" id="SSF57850">
    <property type="entry name" value="RING/U-box"/>
    <property type="match status" value="1"/>
</dbReference>
<dbReference type="Gene3D" id="3.30.40.10">
    <property type="entry name" value="Zinc/RING finger domain, C3HC4 (zinc finger)"/>
    <property type="match status" value="1"/>
</dbReference>
<dbReference type="OMA" id="ISCDSAP"/>
<dbReference type="GO" id="GO:0008270">
    <property type="term" value="F:zinc ion binding"/>
    <property type="evidence" value="ECO:0007669"/>
    <property type="project" value="UniProtKB-KW"/>
</dbReference>
<dbReference type="Gramene" id="PNT71731">
    <property type="protein sequence ID" value="PNT71731"/>
    <property type="gene ID" value="BRADI_2g34660v3"/>
</dbReference>
<organism evidence="11">
    <name type="scientific">Brachypodium distachyon</name>
    <name type="common">Purple false brome</name>
    <name type="synonym">Trachynia distachya</name>
    <dbReference type="NCBI Taxonomy" id="15368"/>
    <lineage>
        <taxon>Eukaryota</taxon>
        <taxon>Viridiplantae</taxon>
        <taxon>Streptophyta</taxon>
        <taxon>Embryophyta</taxon>
        <taxon>Tracheophyta</taxon>
        <taxon>Spermatophyta</taxon>
        <taxon>Magnoliopsida</taxon>
        <taxon>Liliopsida</taxon>
        <taxon>Poales</taxon>
        <taxon>Poaceae</taxon>
        <taxon>BOP clade</taxon>
        <taxon>Pooideae</taxon>
        <taxon>Stipodae</taxon>
        <taxon>Brachypodieae</taxon>
        <taxon>Brachypodium</taxon>
    </lineage>
</organism>
<dbReference type="EMBL" id="CM000881">
    <property type="protein sequence ID" value="KQK07337.1"/>
    <property type="molecule type" value="Genomic_DNA"/>
</dbReference>
<dbReference type="Gramene" id="KQK07339">
    <property type="protein sequence ID" value="KQK07339"/>
    <property type="gene ID" value="BRADI_2g34660v3"/>
</dbReference>
<dbReference type="PANTHER" id="PTHR22937:SF65">
    <property type="entry name" value="E3 UBIQUITIN-PROTEIN LIGASE ARK2C"/>
    <property type="match status" value="1"/>
</dbReference>
<dbReference type="SMART" id="SM00184">
    <property type="entry name" value="RING"/>
    <property type="match status" value="1"/>
</dbReference>
<gene>
    <name evidence="12" type="primary">LOC100829493</name>
    <name evidence="11" type="ORF">BRADI_2g34660v3</name>
</gene>
<evidence type="ECO:0000313" key="12">
    <source>
        <dbReference type="EnsemblPlants" id="KQK07336"/>
    </source>
</evidence>
<evidence type="ECO:0000256" key="2">
    <source>
        <dbReference type="ARBA" id="ARBA00012483"/>
    </source>
</evidence>
<dbReference type="EnsemblPlants" id="PNT71731">
    <property type="protein sequence ID" value="PNT71731"/>
    <property type="gene ID" value="BRADI_2g34660v3"/>
</dbReference>
<feature type="region of interest" description="Disordered" evidence="9">
    <location>
        <begin position="76"/>
        <end position="105"/>
    </location>
</feature>
<dbReference type="EMBL" id="CM000881">
    <property type="protein sequence ID" value="KQK07339.1"/>
    <property type="molecule type" value="Genomic_DNA"/>
</dbReference>
<dbReference type="RefSeq" id="XP_014754737.1">
    <property type="nucleotide sequence ID" value="XM_014899251.2"/>
</dbReference>
<dbReference type="EMBL" id="CM000881">
    <property type="protein sequence ID" value="KQK07340.1"/>
    <property type="molecule type" value="Genomic_DNA"/>
</dbReference>
<reference evidence="11 12" key="1">
    <citation type="journal article" date="2010" name="Nature">
        <title>Genome sequencing and analysis of the model grass Brachypodium distachyon.</title>
        <authorList>
            <consortium name="International Brachypodium Initiative"/>
        </authorList>
    </citation>
    <scope>NUCLEOTIDE SEQUENCE [LARGE SCALE GENOMIC DNA]</scope>
    <source>
        <strain evidence="11">Bd21</strain>
        <strain evidence="12">cv. Bd21</strain>
    </source>
</reference>
<dbReference type="Proteomes" id="UP000008810">
    <property type="component" value="Chromosome 2"/>
</dbReference>
<keyword evidence="3" id="KW-0808">Transferase</keyword>
<dbReference type="Gramene" id="KQK07340">
    <property type="protein sequence ID" value="KQK07340"/>
    <property type="gene ID" value="BRADI_2g34660v3"/>
</dbReference>
<feature type="region of interest" description="Disordered" evidence="9">
    <location>
        <begin position="342"/>
        <end position="361"/>
    </location>
</feature>
<evidence type="ECO:0000313" key="11">
    <source>
        <dbReference type="EMBL" id="KQK07340.1"/>
    </source>
</evidence>
<dbReference type="OrthoDB" id="8062037at2759"/>
<evidence type="ECO:0000256" key="4">
    <source>
        <dbReference type="ARBA" id="ARBA00022723"/>
    </source>
</evidence>
<dbReference type="AlphaFoldDB" id="I1HLH0"/>
<dbReference type="Gramene" id="KQK07337">
    <property type="protein sequence ID" value="KQK07337"/>
    <property type="gene ID" value="BRADI_2g34660v3"/>
</dbReference>
<evidence type="ECO:0000256" key="1">
    <source>
        <dbReference type="ARBA" id="ARBA00000900"/>
    </source>
</evidence>
<feature type="compositionally biased region" description="Polar residues" evidence="9">
    <location>
        <begin position="1"/>
        <end position="12"/>
    </location>
</feature>
<dbReference type="EnsemblPlants" id="KQK07340">
    <property type="protein sequence ID" value="KQK07340"/>
    <property type="gene ID" value="BRADI_2g34660v3"/>
</dbReference>
<dbReference type="EMBL" id="CM000881">
    <property type="protein sequence ID" value="PNT71731.1"/>
    <property type="molecule type" value="Genomic_DNA"/>
</dbReference>
<dbReference type="Gramene" id="PNT71732">
    <property type="protein sequence ID" value="PNT71732"/>
    <property type="gene ID" value="BRADI_2g34660v3"/>
</dbReference>
<dbReference type="eggNOG" id="KOG0800">
    <property type="taxonomic scope" value="Eukaryota"/>
</dbReference>
<dbReference type="EMBL" id="CM000881">
    <property type="protein sequence ID" value="KQK07336.1"/>
    <property type="molecule type" value="Genomic_DNA"/>
</dbReference>
<name>I1HLH0_BRADI</name>
<dbReference type="KEGG" id="bdi:100829493"/>
<sequence>MAGHPYNNSQMTRMDHMNQSRNGPPPFGQKLFMHPRSDAPNGAVLSGYGGASTAMRSNDLPSSSYAGQAYSQQIGAPGTLHSSHAGYPSAGSSSSSYAPYDTQHVPPLNYPRRTEDNFIPGTHVDDRRVTLKRRNPTNNLVDGVSAGGYYAGSSSNHHFSGYMPLNPVPAPESHLPQIPSNLGSSHWNDRHFVNHEGPQRNVRGRLDHNIIHSEYNSATCPSSSIHVPPYHLNANAPFGSAPVQHDRASLSLPPRIIHPGTDGSLAFRERPHYPAPHPQSSNISAPVPTLPGSSDAAPFPRGGYAPRSVHRNTVHNYLPPAFATSSNSGAVRCEPANPLYQPATPSYPPATSASSSSVQPLHAEAAASLRLPRHVSVGHGGIARSRRMRDSFHCFHPLMIEDNNLGRSAAERFMMLDQLVIHESREAVDPHWDMRLDIDDMSYEELLALEERIGNVNTGLADEKISGCVVELACHSSSHTQNDQDNERCVICLEEYGHKVSLGRLKCGHDFHASCIKKWLEVKNACPVCKADATNDTT</sequence>
<dbReference type="PROSITE" id="PS50089">
    <property type="entry name" value="ZF_RING_2"/>
    <property type="match status" value="1"/>
</dbReference>
<dbReference type="EnsemblPlants" id="KQK07337">
    <property type="protein sequence ID" value="KQK07337"/>
    <property type="gene ID" value="BRADI_2g34660v3"/>
</dbReference>
<dbReference type="EnsemblPlants" id="PNT71732">
    <property type="protein sequence ID" value="PNT71732"/>
    <property type="gene ID" value="BRADI_2g34660v3"/>
</dbReference>
<dbReference type="EMBL" id="CM000881">
    <property type="protein sequence ID" value="KQK07338.1"/>
    <property type="molecule type" value="Genomic_DNA"/>
</dbReference>
<proteinExistence type="predicted"/>
<dbReference type="Gramene" id="KQK07336">
    <property type="protein sequence ID" value="KQK07336"/>
    <property type="gene ID" value="BRADI_2g34660v3"/>
</dbReference>
<dbReference type="InterPro" id="IPR045191">
    <property type="entry name" value="MBR1/2-like"/>
</dbReference>
<dbReference type="Pfam" id="PF13639">
    <property type="entry name" value="zf-RING_2"/>
    <property type="match status" value="1"/>
</dbReference>
<feature type="region of interest" description="Disordered" evidence="9">
    <location>
        <begin position="253"/>
        <end position="301"/>
    </location>
</feature>
<keyword evidence="7" id="KW-0862">Zinc</keyword>
<dbReference type="EMBL" id="CM000881">
    <property type="protein sequence ID" value="PNT71732.1"/>
    <property type="molecule type" value="Genomic_DNA"/>
</dbReference>
<feature type="compositionally biased region" description="Low complexity" evidence="9">
    <location>
        <begin position="81"/>
        <end position="100"/>
    </location>
</feature>
<dbReference type="InterPro" id="IPR013083">
    <property type="entry name" value="Znf_RING/FYVE/PHD"/>
</dbReference>
<dbReference type="RefSeq" id="XP_014754735.1">
    <property type="nucleotide sequence ID" value="XM_014899249.2"/>
</dbReference>
<evidence type="ECO:0000313" key="13">
    <source>
        <dbReference type="Proteomes" id="UP000008810"/>
    </source>
</evidence>
<comment type="catalytic activity">
    <reaction evidence="1">
        <text>S-ubiquitinyl-[E2 ubiquitin-conjugating enzyme]-L-cysteine + [acceptor protein]-L-lysine = [E2 ubiquitin-conjugating enzyme]-L-cysteine + N(6)-ubiquitinyl-[acceptor protein]-L-lysine.</text>
        <dbReference type="EC" id="2.3.2.27"/>
    </reaction>
</comment>
<dbReference type="RefSeq" id="XP_010231670.1">
    <property type="nucleotide sequence ID" value="XM_010233368.3"/>
</dbReference>
<evidence type="ECO:0000259" key="10">
    <source>
        <dbReference type="PROSITE" id="PS50089"/>
    </source>
</evidence>
<protein>
    <recommendedName>
        <fullName evidence="2">RING-type E3 ubiquitin transferase</fullName>
        <ecNumber evidence="2">2.3.2.27</ecNumber>
    </recommendedName>
</protein>
<evidence type="ECO:0000256" key="3">
    <source>
        <dbReference type="ARBA" id="ARBA00022679"/>
    </source>
</evidence>
<dbReference type="GO" id="GO:0061630">
    <property type="term" value="F:ubiquitin protein ligase activity"/>
    <property type="evidence" value="ECO:0000318"/>
    <property type="project" value="GO_Central"/>
</dbReference>
<keyword evidence="13" id="KW-1185">Reference proteome</keyword>
<feature type="domain" description="RING-type" evidence="10">
    <location>
        <begin position="489"/>
        <end position="530"/>
    </location>
</feature>
<dbReference type="EnsemblPlants" id="KQK07336">
    <property type="protein sequence ID" value="KQK07336"/>
    <property type="gene ID" value="BRADI_2g34660v3"/>
</dbReference>
<keyword evidence="4" id="KW-0479">Metal-binding</keyword>
<dbReference type="RefSeq" id="XP_024314414.1">
    <property type="nucleotide sequence ID" value="XM_024458646.1"/>
</dbReference>
<dbReference type="CDD" id="cd16469">
    <property type="entry name" value="RING-H2_RNF24-like"/>
    <property type="match status" value="1"/>
</dbReference>
<dbReference type="PANTHER" id="PTHR22937">
    <property type="entry name" value="E3 UBIQUITIN-PROTEIN LIGASE RNF165"/>
    <property type="match status" value="1"/>
</dbReference>
<keyword evidence="5 8" id="KW-0863">Zinc-finger</keyword>
<keyword evidence="6" id="KW-0833">Ubl conjugation pathway</keyword>
<dbReference type="HOGENOM" id="CLU_039112_1_0_1"/>
<dbReference type="GeneID" id="100829493"/>
<feature type="region of interest" description="Disordered" evidence="9">
    <location>
        <begin position="1"/>
        <end position="31"/>
    </location>
</feature>
<evidence type="ECO:0000256" key="5">
    <source>
        <dbReference type="ARBA" id="ARBA00022771"/>
    </source>
</evidence>
<evidence type="ECO:0000256" key="6">
    <source>
        <dbReference type="ARBA" id="ARBA00022786"/>
    </source>
</evidence>
<reference evidence="11" key="2">
    <citation type="submission" date="2017-06" db="EMBL/GenBank/DDBJ databases">
        <title>WGS assembly of Brachypodium distachyon.</title>
        <authorList>
            <consortium name="The International Brachypodium Initiative"/>
            <person name="Lucas S."/>
            <person name="Harmon-Smith M."/>
            <person name="Lail K."/>
            <person name="Tice H."/>
            <person name="Grimwood J."/>
            <person name="Bruce D."/>
            <person name="Barry K."/>
            <person name="Shu S."/>
            <person name="Lindquist E."/>
            <person name="Wang M."/>
            <person name="Pitluck S."/>
            <person name="Vogel J.P."/>
            <person name="Garvin D.F."/>
            <person name="Mockler T.C."/>
            <person name="Schmutz J."/>
            <person name="Rokhsar D."/>
            <person name="Bevan M.W."/>
        </authorList>
    </citation>
    <scope>NUCLEOTIDE SEQUENCE</scope>
    <source>
        <strain evidence="11">Bd21</strain>
    </source>
</reference>
<dbReference type="EnsemblPlants" id="KQK07338">
    <property type="protein sequence ID" value="KQK07338"/>
    <property type="gene ID" value="BRADI_2g34660v3"/>
</dbReference>